<sequence length="116" mass="12848">MVIELLRNIEAHRKSASGEGRPRPIWLESPSPASGKGLPPPTQPRAALASLSEGNPCPTSPRAALTRRRLLLGNPHQTHASLCQLCHGSQREERRIRKKLKKKLKSKMTKMPYSLG</sequence>
<organism evidence="2">
    <name type="scientific">Eucalyptus grandis</name>
    <name type="common">Flooded gum</name>
    <dbReference type="NCBI Taxonomy" id="71139"/>
    <lineage>
        <taxon>Eukaryota</taxon>
        <taxon>Viridiplantae</taxon>
        <taxon>Streptophyta</taxon>
        <taxon>Embryophyta</taxon>
        <taxon>Tracheophyta</taxon>
        <taxon>Spermatophyta</taxon>
        <taxon>Magnoliopsida</taxon>
        <taxon>eudicotyledons</taxon>
        <taxon>Gunneridae</taxon>
        <taxon>Pentapetalae</taxon>
        <taxon>rosids</taxon>
        <taxon>malvids</taxon>
        <taxon>Myrtales</taxon>
        <taxon>Myrtaceae</taxon>
        <taxon>Myrtoideae</taxon>
        <taxon>Eucalypteae</taxon>
        <taxon>Eucalyptus</taxon>
    </lineage>
</organism>
<dbReference type="EMBL" id="KK198759">
    <property type="protein sequence ID" value="KCW62603.1"/>
    <property type="molecule type" value="Genomic_DNA"/>
</dbReference>
<feature type="region of interest" description="Disordered" evidence="1">
    <location>
        <begin position="13"/>
        <end position="61"/>
    </location>
</feature>
<dbReference type="AlphaFoldDB" id="A0A059B903"/>
<accession>A0A059B903</accession>
<proteinExistence type="predicted"/>
<evidence type="ECO:0000313" key="2">
    <source>
        <dbReference type="EMBL" id="KCW62603.1"/>
    </source>
</evidence>
<dbReference type="InParanoid" id="A0A059B903"/>
<evidence type="ECO:0000256" key="1">
    <source>
        <dbReference type="SAM" id="MobiDB-lite"/>
    </source>
</evidence>
<name>A0A059B903_EUCGR</name>
<protein>
    <submittedName>
        <fullName evidence="2">Uncharacterized protein</fullName>
    </submittedName>
</protein>
<gene>
    <name evidence="2" type="ORF">EUGRSUZ_G00094</name>
</gene>
<reference evidence="2" key="1">
    <citation type="submission" date="2013-07" db="EMBL/GenBank/DDBJ databases">
        <title>The genome of Eucalyptus grandis.</title>
        <authorList>
            <person name="Schmutz J."/>
            <person name="Hayes R."/>
            <person name="Myburg A."/>
            <person name="Tuskan G."/>
            <person name="Grattapaglia D."/>
            <person name="Rokhsar D.S."/>
        </authorList>
    </citation>
    <scope>NUCLEOTIDE SEQUENCE</scope>
    <source>
        <tissue evidence="2">Leaf extractions</tissue>
    </source>
</reference>
<dbReference type="Gramene" id="KCW62603">
    <property type="protein sequence ID" value="KCW62603"/>
    <property type="gene ID" value="EUGRSUZ_G00094"/>
</dbReference>